<organism evidence="1 2">
    <name type="scientific">Candidatus Desulfosporosinus infrequens</name>
    <dbReference type="NCBI Taxonomy" id="2043169"/>
    <lineage>
        <taxon>Bacteria</taxon>
        <taxon>Bacillati</taxon>
        <taxon>Bacillota</taxon>
        <taxon>Clostridia</taxon>
        <taxon>Eubacteriales</taxon>
        <taxon>Desulfitobacteriaceae</taxon>
        <taxon>Desulfosporosinus</taxon>
    </lineage>
</organism>
<dbReference type="Proteomes" id="UP000238916">
    <property type="component" value="Unassembled WGS sequence"/>
</dbReference>
<dbReference type="AlphaFoldDB" id="A0A2U3L306"/>
<reference evidence="2" key="1">
    <citation type="submission" date="2018-02" db="EMBL/GenBank/DDBJ databases">
        <authorList>
            <person name="Hausmann B."/>
        </authorList>
    </citation>
    <scope>NUCLEOTIDE SEQUENCE [LARGE SCALE GENOMIC DNA]</scope>
    <source>
        <strain evidence="2">Peat soil MAG SbF1</strain>
    </source>
</reference>
<name>A0A2U3L306_9FIRM</name>
<sequence length="133" mass="14701">MRNVDSFIANAQTFGVNPLLLVAITGQEQSFDPERNFDAVQVGRNPFNVFGSWMAYSPGFDKSCEVAARTVATKLSYPVPSGEDPIHWIDDAQNPSGSYAGDTRWWIGVKSWFQTISSRPNIYLVPLNGGDVK</sequence>
<evidence type="ECO:0000313" key="1">
    <source>
        <dbReference type="EMBL" id="SPF46296.1"/>
    </source>
</evidence>
<proteinExistence type="predicted"/>
<evidence type="ECO:0000313" key="2">
    <source>
        <dbReference type="Proteomes" id="UP000238916"/>
    </source>
</evidence>
<dbReference type="EMBL" id="OMOF01000281">
    <property type="protein sequence ID" value="SPF46296.1"/>
    <property type="molecule type" value="Genomic_DNA"/>
</dbReference>
<accession>A0A2U3L306</accession>
<protein>
    <submittedName>
        <fullName evidence="1">Uncharacterized protein</fullName>
    </submittedName>
</protein>
<gene>
    <name evidence="1" type="ORF">SBF1_3510001</name>
</gene>